<sequence length="173" mass="18705">MKANRNFFKMILAGVFAAAMTAVFTFTVLKINDESRLRDIAIKSQAQSSARDAYGGSLRILARDTSTSRLKLDAITSERDIVTLIQFLEEAGDVSGANVSVDAVSSGESEDALQSAIVLISASGSFDEIIHLLSIVESLPAASSINQFEIQKGEKGGDEWNIQVRVRFLVEGF</sequence>
<gene>
    <name evidence="1" type="ORF">COU13_01650</name>
</gene>
<evidence type="ECO:0000313" key="1">
    <source>
        <dbReference type="EMBL" id="PIR86308.1"/>
    </source>
</evidence>
<evidence type="ECO:0000313" key="2">
    <source>
        <dbReference type="Proteomes" id="UP000230706"/>
    </source>
</evidence>
<protein>
    <recommendedName>
        <fullName evidence="3">Type II secretion system protein M</fullName>
    </recommendedName>
</protein>
<dbReference type="Proteomes" id="UP000230706">
    <property type="component" value="Unassembled WGS sequence"/>
</dbReference>
<reference evidence="2" key="1">
    <citation type="submission" date="2017-09" db="EMBL/GenBank/DDBJ databases">
        <title>Depth-based differentiation of microbial function through sediment-hosted aquifers and enrichment of novel symbionts in the deep terrestrial subsurface.</title>
        <authorList>
            <person name="Probst A.J."/>
            <person name="Ladd B."/>
            <person name="Jarett J.K."/>
            <person name="Geller-Mcgrath D.E."/>
            <person name="Sieber C.M.K."/>
            <person name="Emerson J.B."/>
            <person name="Anantharaman K."/>
            <person name="Thomas B.C."/>
            <person name="Malmstrom R."/>
            <person name="Stieglmeier M."/>
            <person name="Klingl A."/>
            <person name="Woyke T."/>
            <person name="Ryan C.M."/>
            <person name="Banfield J.F."/>
        </authorList>
    </citation>
    <scope>NUCLEOTIDE SEQUENCE [LARGE SCALE GENOMIC DNA]</scope>
</reference>
<dbReference type="EMBL" id="PFBF01000037">
    <property type="protein sequence ID" value="PIR86308.1"/>
    <property type="molecule type" value="Genomic_DNA"/>
</dbReference>
<dbReference type="InterPro" id="IPR014717">
    <property type="entry name" value="Transl_elong_EF1B/ribsomal_bS6"/>
</dbReference>
<organism evidence="1 2">
    <name type="scientific">Candidatus Kaiserbacteria bacterium CG10_big_fil_rev_8_21_14_0_10_43_70</name>
    <dbReference type="NCBI Taxonomy" id="1974605"/>
    <lineage>
        <taxon>Bacteria</taxon>
        <taxon>Candidatus Kaiseribacteriota</taxon>
    </lineage>
</organism>
<dbReference type="Gene3D" id="3.30.70.60">
    <property type="match status" value="1"/>
</dbReference>
<accession>A0A2H0UIT2</accession>
<evidence type="ECO:0008006" key="3">
    <source>
        <dbReference type="Google" id="ProtNLM"/>
    </source>
</evidence>
<comment type="caution">
    <text evidence="1">The sequence shown here is derived from an EMBL/GenBank/DDBJ whole genome shotgun (WGS) entry which is preliminary data.</text>
</comment>
<dbReference type="AlphaFoldDB" id="A0A2H0UIT2"/>
<name>A0A2H0UIT2_9BACT</name>
<proteinExistence type="predicted"/>